<dbReference type="Pfam" id="PF04547">
    <property type="entry name" value="Anoctamin"/>
    <property type="match status" value="1"/>
</dbReference>
<sequence length="401" mass="46347">GPRLCFADGHRRVDYVLVYHYKRRHFIVSNGNLPSPSSTTLHKNTQAEVTEVELQAGLDSGPWEEEKALIREEFERGLLEEGLEIERDDEVCADNAVYTPACPLVCTSREAELLKIKVPTKKVSCTHFSSIELGFQLFLKSTFLFSELIHLNQFPHTHLHKLTHTDSKNSLFDNATRGRIVKLVMCIGEDHCVYVLGIMSLLAKGVYDSAFPLHDVSWSGLFTSRLHEEWANYRVFLKYQPLELIRKYFGEKIWSVFCLVGCQWELWCSCYGWLTVDSNVPQEMCDGHLNFTMCPLCDRVCDYWQLNSTCGTARASYFFDNHATVAFAIFMSLWAAVFLEHWKRRQRCLQHSWDLTGLEEEEVSVLLDTTQQLLLILPKKHNGKNVKESFEIYEAQYFETA</sequence>
<dbReference type="Ensembl" id="ENSEEET00000053544.1">
    <property type="protein sequence ID" value="ENSEEEP00000059067.1"/>
    <property type="gene ID" value="ENSEEEG00000027012.1"/>
</dbReference>
<dbReference type="Proteomes" id="UP000314983">
    <property type="component" value="Chromosome 4"/>
</dbReference>
<proteinExistence type="inferred from homology"/>
<evidence type="ECO:0000256" key="1">
    <source>
        <dbReference type="ARBA" id="ARBA00004651"/>
    </source>
</evidence>
<evidence type="ECO:0000256" key="8">
    <source>
        <dbReference type="RuleBase" id="RU280814"/>
    </source>
</evidence>
<comment type="subcellular location">
    <subcellularLocation>
        <location evidence="1">Cell membrane</location>
        <topology evidence="1">Multi-pass membrane protein</topology>
    </subcellularLocation>
    <subcellularLocation>
        <location evidence="8">Membrane</location>
        <topology evidence="8">Multi-pass membrane protein</topology>
    </subcellularLocation>
</comment>
<name>A0AAY5ERR5_ELEEL</name>
<keyword evidence="4 8" id="KW-0812">Transmembrane</keyword>
<keyword evidence="7" id="KW-0325">Glycoprotein</keyword>
<reference evidence="11" key="2">
    <citation type="submission" date="2025-08" db="UniProtKB">
        <authorList>
            <consortium name="Ensembl"/>
        </authorList>
    </citation>
    <scope>IDENTIFICATION</scope>
</reference>
<dbReference type="PANTHER" id="PTHR12308">
    <property type="entry name" value="ANOCTAMIN"/>
    <property type="match status" value="1"/>
</dbReference>
<keyword evidence="12" id="KW-1185">Reference proteome</keyword>
<dbReference type="PANTHER" id="PTHR12308:SF20">
    <property type="entry name" value="ANOCTAMIN-2"/>
    <property type="match status" value="1"/>
</dbReference>
<evidence type="ECO:0000259" key="10">
    <source>
        <dbReference type="Pfam" id="PF16178"/>
    </source>
</evidence>
<evidence type="ECO:0000256" key="5">
    <source>
        <dbReference type="ARBA" id="ARBA00022989"/>
    </source>
</evidence>
<feature type="domain" description="Anoctamin transmembrane" evidence="9">
    <location>
        <begin position="245"/>
        <end position="363"/>
    </location>
</feature>
<evidence type="ECO:0000313" key="11">
    <source>
        <dbReference type="Ensembl" id="ENSEEEP00000059067.1"/>
    </source>
</evidence>
<evidence type="ECO:0000256" key="6">
    <source>
        <dbReference type="ARBA" id="ARBA00023136"/>
    </source>
</evidence>
<keyword evidence="6 8" id="KW-0472">Membrane</keyword>
<evidence type="ECO:0000256" key="2">
    <source>
        <dbReference type="ARBA" id="ARBA00009671"/>
    </source>
</evidence>
<evidence type="ECO:0000259" key="9">
    <source>
        <dbReference type="Pfam" id="PF04547"/>
    </source>
</evidence>
<dbReference type="GO" id="GO:0005886">
    <property type="term" value="C:plasma membrane"/>
    <property type="evidence" value="ECO:0007669"/>
    <property type="project" value="UniProtKB-SubCell"/>
</dbReference>
<evidence type="ECO:0000313" key="12">
    <source>
        <dbReference type="Proteomes" id="UP000314983"/>
    </source>
</evidence>
<dbReference type="InterPro" id="IPR032394">
    <property type="entry name" value="Anoct_dimer"/>
</dbReference>
<dbReference type="GO" id="GO:0046983">
    <property type="term" value="F:protein dimerization activity"/>
    <property type="evidence" value="ECO:0007669"/>
    <property type="project" value="InterPro"/>
</dbReference>
<feature type="domain" description="Anoctamin dimerisation" evidence="10">
    <location>
        <begin position="5"/>
        <end position="242"/>
    </location>
</feature>
<evidence type="ECO:0000256" key="7">
    <source>
        <dbReference type="ARBA" id="ARBA00023180"/>
    </source>
</evidence>
<accession>A0AAY5ERR5</accession>
<comment type="caution">
    <text evidence="8">Lacks conserved residue(s) required for the propagation of feature annotation.</text>
</comment>
<comment type="similarity">
    <text evidence="2 8">Belongs to the anoctamin family.</text>
</comment>
<reference evidence="11 12" key="1">
    <citation type="submission" date="2020-05" db="EMBL/GenBank/DDBJ databases">
        <title>Electrophorus electricus (electric eel) genome, fEleEle1, primary haplotype.</title>
        <authorList>
            <person name="Myers G."/>
            <person name="Meyer A."/>
            <person name="Fedrigo O."/>
            <person name="Formenti G."/>
            <person name="Rhie A."/>
            <person name="Tracey A."/>
            <person name="Sims Y."/>
            <person name="Jarvis E.D."/>
        </authorList>
    </citation>
    <scope>NUCLEOTIDE SEQUENCE [LARGE SCALE GENOMIC DNA]</scope>
</reference>
<evidence type="ECO:0000256" key="3">
    <source>
        <dbReference type="ARBA" id="ARBA00022475"/>
    </source>
</evidence>
<keyword evidence="5 8" id="KW-1133">Transmembrane helix</keyword>
<protein>
    <recommendedName>
        <fullName evidence="8">Anoctamin</fullName>
    </recommendedName>
</protein>
<dbReference type="AlphaFoldDB" id="A0AAY5ERR5"/>
<reference evidence="11" key="3">
    <citation type="submission" date="2025-09" db="UniProtKB">
        <authorList>
            <consortium name="Ensembl"/>
        </authorList>
    </citation>
    <scope>IDENTIFICATION</scope>
</reference>
<evidence type="ECO:0000256" key="4">
    <source>
        <dbReference type="ARBA" id="ARBA00022692"/>
    </source>
</evidence>
<dbReference type="InterPro" id="IPR049452">
    <property type="entry name" value="Anoctamin_TM"/>
</dbReference>
<organism evidence="11 12">
    <name type="scientific">Electrophorus electricus</name>
    <name type="common">Electric eel</name>
    <name type="synonym">Gymnotus electricus</name>
    <dbReference type="NCBI Taxonomy" id="8005"/>
    <lineage>
        <taxon>Eukaryota</taxon>
        <taxon>Metazoa</taxon>
        <taxon>Chordata</taxon>
        <taxon>Craniata</taxon>
        <taxon>Vertebrata</taxon>
        <taxon>Euteleostomi</taxon>
        <taxon>Actinopterygii</taxon>
        <taxon>Neopterygii</taxon>
        <taxon>Teleostei</taxon>
        <taxon>Ostariophysi</taxon>
        <taxon>Gymnotiformes</taxon>
        <taxon>Gymnotoidei</taxon>
        <taxon>Gymnotidae</taxon>
        <taxon>Electrophorus</taxon>
    </lineage>
</organism>
<dbReference type="InterPro" id="IPR007632">
    <property type="entry name" value="Anoctamin"/>
</dbReference>
<feature type="transmembrane region" description="Helical" evidence="8">
    <location>
        <begin position="317"/>
        <end position="339"/>
    </location>
</feature>
<dbReference type="GeneTree" id="ENSGT00940000155840"/>
<dbReference type="Pfam" id="PF16178">
    <property type="entry name" value="Anoct_dimer"/>
    <property type="match status" value="1"/>
</dbReference>
<dbReference type="GO" id="GO:0005229">
    <property type="term" value="F:intracellularly calcium-gated chloride channel activity"/>
    <property type="evidence" value="ECO:0007669"/>
    <property type="project" value="TreeGrafter"/>
</dbReference>
<keyword evidence="3" id="KW-1003">Cell membrane</keyword>